<dbReference type="PANTHER" id="PTHR13167">
    <property type="entry name" value="PIEZO-TYPE MECHANOSENSITIVE ION CHANNEL COMPONENT"/>
    <property type="match status" value="1"/>
</dbReference>
<accession>A0A9D4DXQ3</accession>
<dbReference type="GO" id="GO:0071260">
    <property type="term" value="P:cellular response to mechanical stimulus"/>
    <property type="evidence" value="ECO:0007669"/>
    <property type="project" value="TreeGrafter"/>
</dbReference>
<dbReference type="GO" id="GO:0008381">
    <property type="term" value="F:mechanosensitive monoatomic ion channel activity"/>
    <property type="evidence" value="ECO:0007669"/>
    <property type="project" value="InterPro"/>
</dbReference>
<dbReference type="InterPro" id="IPR027272">
    <property type="entry name" value="Piezo"/>
</dbReference>
<dbReference type="PANTHER" id="PTHR13167:SF25">
    <property type="entry name" value="PIEZO-TYPE MECHANOSENSITIVE ION CHANNEL COMPONENT"/>
    <property type="match status" value="1"/>
</dbReference>
<keyword evidence="1" id="KW-0472">Membrane</keyword>
<evidence type="ECO:0000256" key="1">
    <source>
        <dbReference type="SAM" id="Phobius"/>
    </source>
</evidence>
<feature type="transmembrane region" description="Helical" evidence="1">
    <location>
        <begin position="40"/>
        <end position="66"/>
    </location>
</feature>
<reference evidence="2" key="1">
    <citation type="journal article" date="2019" name="bioRxiv">
        <title>The Genome of the Zebra Mussel, Dreissena polymorpha: A Resource for Invasive Species Research.</title>
        <authorList>
            <person name="McCartney M.A."/>
            <person name="Auch B."/>
            <person name="Kono T."/>
            <person name="Mallez S."/>
            <person name="Zhang Y."/>
            <person name="Obille A."/>
            <person name="Becker A."/>
            <person name="Abrahante J.E."/>
            <person name="Garbe J."/>
            <person name="Badalamenti J.P."/>
            <person name="Herman A."/>
            <person name="Mangelson H."/>
            <person name="Liachko I."/>
            <person name="Sullivan S."/>
            <person name="Sone E.D."/>
            <person name="Koren S."/>
            <person name="Silverstein K.A.T."/>
            <person name="Beckman K.B."/>
            <person name="Gohl D.M."/>
        </authorList>
    </citation>
    <scope>NUCLEOTIDE SEQUENCE</scope>
    <source>
        <strain evidence="2">Duluth1</strain>
        <tissue evidence="2">Whole animal</tissue>
    </source>
</reference>
<name>A0A9D4DXQ3_DREPO</name>
<keyword evidence="1" id="KW-1133">Transmembrane helix</keyword>
<dbReference type="AlphaFoldDB" id="A0A9D4DXQ3"/>
<dbReference type="GO" id="GO:0050982">
    <property type="term" value="P:detection of mechanical stimulus"/>
    <property type="evidence" value="ECO:0007669"/>
    <property type="project" value="TreeGrafter"/>
</dbReference>
<feature type="transmembrane region" description="Helical" evidence="1">
    <location>
        <begin position="12"/>
        <end position="28"/>
    </location>
</feature>
<evidence type="ECO:0000313" key="2">
    <source>
        <dbReference type="EMBL" id="KAH3768405.1"/>
    </source>
</evidence>
<keyword evidence="1" id="KW-0812">Transmembrane</keyword>
<comment type="caution">
    <text evidence="2">The sequence shown here is derived from an EMBL/GenBank/DDBJ whole genome shotgun (WGS) entry which is preliminary data.</text>
</comment>
<dbReference type="Proteomes" id="UP000828390">
    <property type="component" value="Unassembled WGS sequence"/>
</dbReference>
<dbReference type="GO" id="GO:0042391">
    <property type="term" value="P:regulation of membrane potential"/>
    <property type="evidence" value="ECO:0007669"/>
    <property type="project" value="TreeGrafter"/>
</dbReference>
<dbReference type="GO" id="GO:0005261">
    <property type="term" value="F:monoatomic cation channel activity"/>
    <property type="evidence" value="ECO:0007669"/>
    <property type="project" value="TreeGrafter"/>
</dbReference>
<proteinExistence type="predicted"/>
<protein>
    <submittedName>
        <fullName evidence="2">Uncharacterized protein</fullName>
    </submittedName>
</protein>
<keyword evidence="3" id="KW-1185">Reference proteome</keyword>
<sequence>MTAITICVRVDAYSMLYAVLLGIQLLLSRRCCARVWPVYTIILVILLPLQYLLALGLPVGFCYRAYYI</sequence>
<evidence type="ECO:0000313" key="3">
    <source>
        <dbReference type="Proteomes" id="UP000828390"/>
    </source>
</evidence>
<dbReference type="GO" id="GO:0005886">
    <property type="term" value="C:plasma membrane"/>
    <property type="evidence" value="ECO:0007669"/>
    <property type="project" value="TreeGrafter"/>
</dbReference>
<dbReference type="EMBL" id="JAIWYP010000009">
    <property type="protein sequence ID" value="KAH3768405.1"/>
    <property type="molecule type" value="Genomic_DNA"/>
</dbReference>
<gene>
    <name evidence="2" type="ORF">DPMN_169617</name>
</gene>
<organism evidence="2 3">
    <name type="scientific">Dreissena polymorpha</name>
    <name type="common">Zebra mussel</name>
    <name type="synonym">Mytilus polymorpha</name>
    <dbReference type="NCBI Taxonomy" id="45954"/>
    <lineage>
        <taxon>Eukaryota</taxon>
        <taxon>Metazoa</taxon>
        <taxon>Spiralia</taxon>
        <taxon>Lophotrochozoa</taxon>
        <taxon>Mollusca</taxon>
        <taxon>Bivalvia</taxon>
        <taxon>Autobranchia</taxon>
        <taxon>Heteroconchia</taxon>
        <taxon>Euheterodonta</taxon>
        <taxon>Imparidentia</taxon>
        <taxon>Neoheterodontei</taxon>
        <taxon>Myida</taxon>
        <taxon>Dreissenoidea</taxon>
        <taxon>Dreissenidae</taxon>
        <taxon>Dreissena</taxon>
    </lineage>
</organism>
<reference evidence="2" key="2">
    <citation type="submission" date="2020-11" db="EMBL/GenBank/DDBJ databases">
        <authorList>
            <person name="McCartney M.A."/>
            <person name="Auch B."/>
            <person name="Kono T."/>
            <person name="Mallez S."/>
            <person name="Becker A."/>
            <person name="Gohl D.M."/>
            <person name="Silverstein K.A.T."/>
            <person name="Koren S."/>
            <person name="Bechman K.B."/>
            <person name="Herman A."/>
            <person name="Abrahante J.E."/>
            <person name="Garbe J."/>
        </authorList>
    </citation>
    <scope>NUCLEOTIDE SEQUENCE</scope>
    <source>
        <strain evidence="2">Duluth1</strain>
        <tissue evidence="2">Whole animal</tissue>
    </source>
</reference>